<dbReference type="GO" id="GO:0006508">
    <property type="term" value="P:proteolysis"/>
    <property type="evidence" value="ECO:0007669"/>
    <property type="project" value="InterPro"/>
</dbReference>
<dbReference type="Gene3D" id="2.40.70.10">
    <property type="entry name" value="Acid Proteases"/>
    <property type="match status" value="2"/>
</dbReference>
<dbReference type="InterPro" id="IPR001461">
    <property type="entry name" value="Aspartic_peptidase_A1"/>
</dbReference>
<keyword evidence="4" id="KW-0732">Signal</keyword>
<dbReference type="InterPro" id="IPR033121">
    <property type="entry name" value="PEPTIDASE_A1"/>
</dbReference>
<dbReference type="PROSITE" id="PS51767">
    <property type="entry name" value="PEPTIDASE_A1"/>
    <property type="match status" value="1"/>
</dbReference>
<feature type="compositionally biased region" description="Basic and acidic residues" evidence="3">
    <location>
        <begin position="548"/>
        <end position="561"/>
    </location>
</feature>
<dbReference type="CDD" id="cd05471">
    <property type="entry name" value="pepsin_like"/>
    <property type="match status" value="1"/>
</dbReference>
<feature type="signal peptide" evidence="4">
    <location>
        <begin position="1"/>
        <end position="29"/>
    </location>
</feature>
<feature type="chain" id="PRO_5030060061" evidence="4">
    <location>
        <begin position="30"/>
        <end position="826"/>
    </location>
</feature>
<feature type="region of interest" description="Disordered" evidence="3">
    <location>
        <begin position="497"/>
        <end position="516"/>
    </location>
</feature>
<dbReference type="PANTHER" id="PTHR47966">
    <property type="entry name" value="BETA-SITE APP-CLEAVING ENZYME, ISOFORM A-RELATED"/>
    <property type="match status" value="1"/>
</dbReference>
<organism evidence="6 7">
    <name type="scientific">Microbotryum saponariae</name>
    <dbReference type="NCBI Taxonomy" id="289078"/>
    <lineage>
        <taxon>Eukaryota</taxon>
        <taxon>Fungi</taxon>
        <taxon>Dikarya</taxon>
        <taxon>Basidiomycota</taxon>
        <taxon>Pucciniomycotina</taxon>
        <taxon>Microbotryomycetes</taxon>
        <taxon>Microbotryales</taxon>
        <taxon>Microbotryaceae</taxon>
        <taxon>Microbotryum</taxon>
    </lineage>
</organism>
<evidence type="ECO:0000256" key="3">
    <source>
        <dbReference type="SAM" id="MobiDB-lite"/>
    </source>
</evidence>
<feature type="compositionally biased region" description="Polar residues" evidence="3">
    <location>
        <begin position="751"/>
        <end position="777"/>
    </location>
</feature>
<comment type="similarity">
    <text evidence="1">Belongs to the peptidase A1 family.</text>
</comment>
<feature type="domain" description="Peptidase A1" evidence="5">
    <location>
        <begin position="161"/>
        <end position="482"/>
    </location>
</feature>
<name>A0A2X0KP10_9BASI</name>
<dbReference type="Pfam" id="PF00026">
    <property type="entry name" value="Asp"/>
    <property type="match status" value="1"/>
</dbReference>
<dbReference type="InterPro" id="IPR021109">
    <property type="entry name" value="Peptidase_aspartic_dom_sf"/>
</dbReference>
<feature type="active site" evidence="2">
    <location>
        <position position="365"/>
    </location>
</feature>
<reference evidence="7" key="1">
    <citation type="submission" date="2016-10" db="EMBL/GenBank/DDBJ databases">
        <authorList>
            <person name="Jeantristanb JTB J.-T."/>
            <person name="Ricardo R."/>
        </authorList>
    </citation>
    <scope>NUCLEOTIDE SEQUENCE [LARGE SCALE GENOMIC DNA]</scope>
</reference>
<feature type="active site" evidence="2">
    <location>
        <position position="179"/>
    </location>
</feature>
<evidence type="ECO:0000256" key="2">
    <source>
        <dbReference type="PIRSR" id="PIRSR601461-1"/>
    </source>
</evidence>
<protein>
    <submittedName>
        <fullName evidence="6">BZ3500_MvSof-1268-A1-R1_Chr6-2g08490 protein</fullName>
    </submittedName>
</protein>
<evidence type="ECO:0000313" key="7">
    <source>
        <dbReference type="Proteomes" id="UP000249723"/>
    </source>
</evidence>
<dbReference type="EMBL" id="FMWP01000047">
    <property type="protein sequence ID" value="SCZ93146.1"/>
    <property type="molecule type" value="Genomic_DNA"/>
</dbReference>
<dbReference type="SUPFAM" id="SSF50630">
    <property type="entry name" value="Acid proteases"/>
    <property type="match status" value="1"/>
</dbReference>
<evidence type="ECO:0000256" key="4">
    <source>
        <dbReference type="SAM" id="SignalP"/>
    </source>
</evidence>
<dbReference type="OrthoDB" id="15189at2759"/>
<feature type="compositionally biased region" description="Low complexity" evidence="3">
    <location>
        <begin position="535"/>
        <end position="544"/>
    </location>
</feature>
<evidence type="ECO:0000256" key="1">
    <source>
        <dbReference type="ARBA" id="ARBA00007447"/>
    </source>
</evidence>
<dbReference type="PRINTS" id="PR00792">
    <property type="entry name" value="PEPSIN"/>
</dbReference>
<feature type="compositionally biased region" description="Basic and acidic residues" evidence="3">
    <location>
        <begin position="572"/>
        <end position="612"/>
    </location>
</feature>
<sequence>MRTVDLGKNSMGRLCLLGLLSLQSTLTSATTHEPSGATGPAVFNLEIARSHSLRHFKNDDGTVNPDRLHSHHEHLEAKYLRNFYIANSKNEVTPPFPNTANPLQKRGVSPDLQNTLVVAQAIEANFKAKMKTKGKLDKRAGGTRASRVALDGVTCASGVVHQVLVKIGTPPKAFSFTLDSGSGLSWVRSECKDGDEQQCAPDRSRLSLRDSTTLMKSNVTWSTSYVSGETSGYFVRDVFQIGLARYDQQVFASASKISQMINMVPTDGVLGASFSTIAKAQTPTFLENLIKSQLIEQPIMSFAMKGGPSPPHGSLIIGGMDENVIQPGTLRYHPVTSVGYWQVKAAGLTAGGKVVPGTEMDCAMDTGSAILYLPSAVTDAFFAALPGAIKSDHLGWTVPCKSLPTIKTIGIAFSNVIYSIPILSLVIGTDPDDSSQCKLAISSSSSTDINGKPVAIIGTVFLQHVYTVLSYSNNKQPAVGFASFVGSELVIESVDGAALPPANDPSPPPSDKDVKPKSIALSTQSTDTKLPANKTQTPPTTQTPVHGPSKDAGKSNPDHGGEGGGEPTPGPDLKKGSPPDLPETTRHAAKKVEPPQDTEAGRPDPKEKDATKPHGKGVETPVPDVKGTKQHDAGGKSTPVAKEQPGAKDIGPKEGPPERPPTPSDFHAPEESDSTKNMTAKNPVPKSKADKVAPEKSQHPEEHKPAASDKTPEAKGTKKEHNQAAGGKDKDGKTLPPADQQADFGPPTVQKVPSLNISGNGSDSQPGAPGGTNNSNPVLLGNGTLPPDSFKPAQESHSAAPAIVSSVWSSSAVLVLVSAGFLLFGI</sequence>
<gene>
    <name evidence="6" type="ORF">BZ3500_MVSOF-1268-A1-R1_CHR6-2G08490</name>
</gene>
<dbReference type="STRING" id="289078.A0A2X0KP10"/>
<dbReference type="Proteomes" id="UP000249723">
    <property type="component" value="Unassembled WGS sequence"/>
</dbReference>
<dbReference type="InterPro" id="IPR034164">
    <property type="entry name" value="Pepsin-like_dom"/>
</dbReference>
<dbReference type="AlphaFoldDB" id="A0A2X0KP10"/>
<accession>A0A2X0KP10</accession>
<dbReference type="PANTHER" id="PTHR47966:SF51">
    <property type="entry name" value="BETA-SITE APP-CLEAVING ENZYME, ISOFORM A-RELATED"/>
    <property type="match status" value="1"/>
</dbReference>
<feature type="compositionally biased region" description="Basic and acidic residues" evidence="3">
    <location>
        <begin position="687"/>
        <end position="733"/>
    </location>
</feature>
<proteinExistence type="inferred from homology"/>
<feature type="region of interest" description="Disordered" evidence="3">
    <location>
        <begin position="522"/>
        <end position="799"/>
    </location>
</feature>
<evidence type="ECO:0000259" key="5">
    <source>
        <dbReference type="PROSITE" id="PS51767"/>
    </source>
</evidence>
<keyword evidence="7" id="KW-1185">Reference proteome</keyword>
<evidence type="ECO:0000313" key="6">
    <source>
        <dbReference type="EMBL" id="SCZ93146.1"/>
    </source>
</evidence>
<dbReference type="GO" id="GO:0004190">
    <property type="term" value="F:aspartic-type endopeptidase activity"/>
    <property type="evidence" value="ECO:0007669"/>
    <property type="project" value="InterPro"/>
</dbReference>